<dbReference type="GO" id="GO:0000712">
    <property type="term" value="P:resolution of meiotic recombination intermediates"/>
    <property type="evidence" value="ECO:0007669"/>
    <property type="project" value="TreeGrafter"/>
</dbReference>
<dbReference type="Gene3D" id="3.40.50.10130">
    <property type="match status" value="1"/>
</dbReference>
<dbReference type="CDD" id="cd21036">
    <property type="entry name" value="WH_MUS81"/>
    <property type="match status" value="1"/>
</dbReference>
<dbReference type="GO" id="GO:0072429">
    <property type="term" value="P:response to intra-S DNA damage checkpoint signaling"/>
    <property type="evidence" value="ECO:0007669"/>
    <property type="project" value="Ensembl"/>
</dbReference>
<reference evidence="17" key="1">
    <citation type="submission" date="2025-08" db="UniProtKB">
        <authorList>
            <consortium name="Ensembl"/>
        </authorList>
    </citation>
    <scope>IDENTIFICATION</scope>
</reference>
<dbReference type="CDD" id="cd20074">
    <property type="entry name" value="XPF_nuclease_Mus81"/>
    <property type="match status" value="1"/>
</dbReference>
<dbReference type="GO" id="GO:0033687">
    <property type="term" value="P:osteoblast proliferation"/>
    <property type="evidence" value="ECO:0007669"/>
    <property type="project" value="Ensembl"/>
</dbReference>
<dbReference type="FunFam" id="1.10.150.110:FF:000001">
    <property type="entry name" value="Putative Crossover junction endonuclease MUS81"/>
    <property type="match status" value="1"/>
</dbReference>
<gene>
    <name evidence="17" type="primary">MUS81</name>
</gene>
<dbReference type="InterPro" id="IPR047416">
    <property type="entry name" value="XPF_nuclease_Mus81"/>
</dbReference>
<name>A0A8C5SFB1_LATLA</name>
<dbReference type="GO" id="GO:0043596">
    <property type="term" value="C:nuclear replication fork"/>
    <property type="evidence" value="ECO:0007669"/>
    <property type="project" value="Ensembl"/>
</dbReference>
<dbReference type="GO" id="GO:0006308">
    <property type="term" value="P:DNA catabolic process"/>
    <property type="evidence" value="ECO:0007669"/>
    <property type="project" value="UniProtKB-UniRule"/>
</dbReference>
<comment type="similarity">
    <text evidence="3 14">Belongs to the XPF family.</text>
</comment>
<dbReference type="Gene3D" id="1.10.10.10">
    <property type="entry name" value="Winged helix-like DNA-binding domain superfamily/Winged helix DNA-binding domain"/>
    <property type="match status" value="1"/>
</dbReference>
<evidence type="ECO:0000256" key="11">
    <source>
        <dbReference type="ARBA" id="ARBA00023204"/>
    </source>
</evidence>
<dbReference type="Proteomes" id="UP000694406">
    <property type="component" value="Unplaced"/>
</dbReference>
<dbReference type="GO" id="GO:0031297">
    <property type="term" value="P:replication fork processing"/>
    <property type="evidence" value="ECO:0007669"/>
    <property type="project" value="Ensembl"/>
</dbReference>
<dbReference type="PANTHER" id="PTHR13451">
    <property type="entry name" value="CLASS II CROSSOVER JUNCTION ENDONUCLEASE MUS81"/>
    <property type="match status" value="1"/>
</dbReference>
<dbReference type="Pfam" id="PF02732">
    <property type="entry name" value="ERCC4"/>
    <property type="match status" value="1"/>
</dbReference>
<evidence type="ECO:0000313" key="18">
    <source>
        <dbReference type="Proteomes" id="UP000694406"/>
    </source>
</evidence>
<dbReference type="InterPro" id="IPR042530">
    <property type="entry name" value="EME1/EME2_C"/>
</dbReference>
<dbReference type="GO" id="GO:0000723">
    <property type="term" value="P:telomere maintenance"/>
    <property type="evidence" value="ECO:0007669"/>
    <property type="project" value="Ensembl"/>
</dbReference>
<evidence type="ECO:0000313" key="17">
    <source>
        <dbReference type="Ensembl" id="ENSLLTP00000016859.1"/>
    </source>
</evidence>
<keyword evidence="4 14" id="KW-0540">Nuclease</keyword>
<comment type="subunit">
    <text evidence="14">Interacts with EME1.</text>
</comment>
<keyword evidence="11 14" id="KW-0234">DNA repair</keyword>
<evidence type="ECO:0000256" key="12">
    <source>
        <dbReference type="ARBA" id="ARBA00023242"/>
    </source>
</evidence>
<dbReference type="InterPro" id="IPR011335">
    <property type="entry name" value="Restrct_endonuc-II-like"/>
</dbReference>
<dbReference type="Pfam" id="PF21136">
    <property type="entry name" value="WHD_MUS81"/>
    <property type="match status" value="1"/>
</dbReference>
<evidence type="ECO:0000256" key="1">
    <source>
        <dbReference type="ARBA" id="ARBA00001946"/>
    </source>
</evidence>
<evidence type="ECO:0000259" key="16">
    <source>
        <dbReference type="SMART" id="SM00891"/>
    </source>
</evidence>
<dbReference type="GO" id="GO:0003677">
    <property type="term" value="F:DNA binding"/>
    <property type="evidence" value="ECO:0007669"/>
    <property type="project" value="UniProtKB-UniRule"/>
</dbReference>
<dbReference type="GO" id="GO:0031573">
    <property type="term" value="P:mitotic intra-S DNA damage checkpoint signaling"/>
    <property type="evidence" value="ECO:0007669"/>
    <property type="project" value="TreeGrafter"/>
</dbReference>
<evidence type="ECO:0000256" key="10">
    <source>
        <dbReference type="ARBA" id="ARBA00023172"/>
    </source>
</evidence>
<dbReference type="FunFam" id="1.10.10.10:FF:000307">
    <property type="entry name" value="Crossover junction endonuclease MUS81"/>
    <property type="match status" value="1"/>
</dbReference>
<evidence type="ECO:0000256" key="6">
    <source>
        <dbReference type="ARBA" id="ARBA00022759"/>
    </source>
</evidence>
<comment type="function">
    <text evidence="14">Interacts with EME1 to form a DNA structure-specific endonuclease with substrate preference for branched DNA structures with a 5'-end at the branch nick. Typical substrates include 3'-flap structures, D-loops, replication forks and nicked Holliday junctions. May be required in mitosis for the processing of stalled or collapsed replication fork intermediates. May be required in meiosis for the repair of meiosis-specific double strand breaks subsequent to single-end invasion (SEI).</text>
</comment>
<dbReference type="Pfam" id="PF21292">
    <property type="entry name" value="EME1-MUS81_C"/>
    <property type="match status" value="1"/>
</dbReference>
<dbReference type="InterPro" id="IPR033309">
    <property type="entry name" value="Mus81"/>
</dbReference>
<dbReference type="GO" id="GO:0005730">
    <property type="term" value="C:nucleolus"/>
    <property type="evidence" value="ECO:0007669"/>
    <property type="project" value="UniProtKB-SubCell"/>
</dbReference>
<evidence type="ECO:0000256" key="5">
    <source>
        <dbReference type="ARBA" id="ARBA00022723"/>
    </source>
</evidence>
<keyword evidence="6 14" id="KW-0255">Endonuclease</keyword>
<feature type="compositionally biased region" description="Polar residues" evidence="15">
    <location>
        <begin position="266"/>
        <end position="283"/>
    </location>
</feature>
<keyword evidence="12 14" id="KW-0539">Nucleus</keyword>
<dbReference type="GO" id="GO:0000727">
    <property type="term" value="P:double-strand break repair via break-induced replication"/>
    <property type="evidence" value="ECO:0007669"/>
    <property type="project" value="UniProtKB-UniRule"/>
</dbReference>
<evidence type="ECO:0000256" key="13">
    <source>
        <dbReference type="ARBA" id="ARBA00093541"/>
    </source>
</evidence>
<sequence>MPKPPQEGPNPLFTRWLEEWRDQAEENGRLKSHRAYERALSSLRKYPLPLRSGREARILMYFGEKICRQLDEQLERYRSTQDNTAPAGGPIPTSLCKSREDVDNPAYSDRSVLPPALSSLEPVQPQEQHSKKKQTVPRHRARGYMPTRRSPAYAVLLALYHNTVDPESRDYLTKPELQKSAQPLCDKSFFLADPGSKNTAWSAVSTLIRKELVLKTNIPARYSLTEVGLKVARELRAFEELEENNSSTTKATAPQTGEAVVEENDGSSLGLENSDSSPTNKCRSSCERPNLGLLKPQFVLRPGGFDVILCVDFIETTGGPTSRKQELVRELQRHNVPFSIRKLHVGDFLWVARERGPHGAELLPPTTARELVLDYVVERKRMPDLCSSIIDGRFREQKFRLRQCGLSHPIYLVEDANSAQHLSLPEKTLQQAIINTQVIDGFFVKHTRDIRESAAYLTIMTRHLTRQYRDKMLWSCTKQELEDERPLQPRVGTCRLLTFAEFNEGAVKNKAQTVYEVFARQLMQVSGLSGEKAAAILEKYRTPASLMEAYAACPDGESQEYLLSTIKCGQLQRNLGPSLSKTLAQLYCTPGPLP</sequence>
<dbReference type="InterPro" id="IPR027421">
    <property type="entry name" value="DNA_pol_lamdba_lyase_dom_sf"/>
</dbReference>
<keyword evidence="18" id="KW-1185">Reference proteome</keyword>
<dbReference type="Gene3D" id="1.10.150.110">
    <property type="entry name" value="DNA polymerase beta, N-terminal domain-like"/>
    <property type="match status" value="1"/>
</dbReference>
<dbReference type="FunFam" id="3.40.50.10130:FF:000003">
    <property type="entry name" value="Crossover junction endonuclease MUS81"/>
    <property type="match status" value="1"/>
</dbReference>
<protein>
    <recommendedName>
        <fullName evidence="14">Crossover junction endonuclease MUS81</fullName>
        <ecNumber evidence="14">3.1.22.-</ecNumber>
    </recommendedName>
</protein>
<dbReference type="GO" id="GO:0048476">
    <property type="term" value="C:Holliday junction resolvase complex"/>
    <property type="evidence" value="ECO:0007669"/>
    <property type="project" value="UniProtKB-UniRule"/>
</dbReference>
<accession>A0A8C5SFB1</accession>
<keyword evidence="8 14" id="KW-0378">Hydrolase</keyword>
<proteinExistence type="inferred from homology"/>
<dbReference type="GO" id="GO:0046872">
    <property type="term" value="F:metal ion binding"/>
    <property type="evidence" value="ECO:0007669"/>
    <property type="project" value="UniProtKB-UniRule"/>
</dbReference>
<feature type="region of interest" description="Disordered" evidence="15">
    <location>
        <begin position="242"/>
        <end position="286"/>
    </location>
</feature>
<keyword evidence="10 14" id="KW-0233">DNA recombination</keyword>
<dbReference type="InterPro" id="IPR010996">
    <property type="entry name" value="HHH_MUS81"/>
</dbReference>
<feature type="region of interest" description="Disordered" evidence="15">
    <location>
        <begin position="78"/>
        <end position="140"/>
    </location>
</feature>
<dbReference type="GO" id="GO:0071140">
    <property type="term" value="P:resolution of mitotic recombination intermediates"/>
    <property type="evidence" value="ECO:0007669"/>
    <property type="project" value="Ensembl"/>
</dbReference>
<dbReference type="Gene3D" id="1.10.150.670">
    <property type="entry name" value="Crossover junction endonuclease EME1, DNA-binding domain"/>
    <property type="match status" value="1"/>
</dbReference>
<evidence type="ECO:0000256" key="4">
    <source>
        <dbReference type="ARBA" id="ARBA00022722"/>
    </source>
</evidence>
<keyword evidence="5 14" id="KW-0479">Metal-binding</keyword>
<dbReference type="InterPro" id="IPR006166">
    <property type="entry name" value="ERCC4_domain"/>
</dbReference>
<evidence type="ECO:0000256" key="14">
    <source>
        <dbReference type="RuleBase" id="RU369042"/>
    </source>
</evidence>
<dbReference type="EC" id="3.1.22.-" evidence="14"/>
<feature type="compositionally biased region" description="Polar residues" evidence="15">
    <location>
        <begin position="246"/>
        <end position="255"/>
    </location>
</feature>
<dbReference type="FunFam" id="1.10.150.670:FF:000001">
    <property type="entry name" value="Crossover junction endonuclease MUS81"/>
    <property type="match status" value="1"/>
</dbReference>
<dbReference type="Ensembl" id="ENSLLTT00000017494.1">
    <property type="protein sequence ID" value="ENSLLTP00000016859.1"/>
    <property type="gene ID" value="ENSLLTG00000012842.1"/>
</dbReference>
<comment type="cofactor">
    <cofactor evidence="1 14">
        <name>Mg(2+)</name>
        <dbReference type="ChEBI" id="CHEBI:18420"/>
    </cofactor>
</comment>
<dbReference type="Pfam" id="PF14716">
    <property type="entry name" value="HHH_8"/>
    <property type="match status" value="1"/>
</dbReference>
<dbReference type="SUPFAM" id="SSF52980">
    <property type="entry name" value="Restriction endonuclease-like"/>
    <property type="match status" value="1"/>
</dbReference>
<evidence type="ECO:0000256" key="8">
    <source>
        <dbReference type="ARBA" id="ARBA00022801"/>
    </source>
</evidence>
<evidence type="ECO:0000256" key="7">
    <source>
        <dbReference type="ARBA" id="ARBA00022763"/>
    </source>
</evidence>
<comment type="subcellular location">
    <subcellularLocation>
        <location evidence="2">Nucleus</location>
        <location evidence="2">Nucleolus</location>
    </subcellularLocation>
</comment>
<dbReference type="GO" id="GO:0008821">
    <property type="term" value="F:crossover junction DNA endonuclease activity"/>
    <property type="evidence" value="ECO:0007669"/>
    <property type="project" value="UniProtKB-UniRule"/>
</dbReference>
<keyword evidence="7 14" id="KW-0227">DNA damage</keyword>
<evidence type="ECO:0000256" key="9">
    <source>
        <dbReference type="ARBA" id="ARBA00022842"/>
    </source>
</evidence>
<keyword evidence="9 14" id="KW-0460">Magnesium</keyword>
<dbReference type="SMART" id="SM00891">
    <property type="entry name" value="ERCC4"/>
    <property type="match status" value="1"/>
</dbReference>
<dbReference type="GO" id="GO:0000781">
    <property type="term" value="C:chromosome, telomeric region"/>
    <property type="evidence" value="ECO:0007669"/>
    <property type="project" value="Ensembl"/>
</dbReference>
<dbReference type="InterPro" id="IPR047417">
    <property type="entry name" value="WHD_MUS81"/>
</dbReference>
<dbReference type="GO" id="GO:0048257">
    <property type="term" value="F:3'-flap endonuclease activity"/>
    <property type="evidence" value="ECO:0007669"/>
    <property type="project" value="Ensembl"/>
</dbReference>
<evidence type="ECO:0000256" key="3">
    <source>
        <dbReference type="ARBA" id="ARBA00010015"/>
    </source>
</evidence>
<evidence type="ECO:0000256" key="15">
    <source>
        <dbReference type="SAM" id="MobiDB-lite"/>
    </source>
</evidence>
<reference evidence="17" key="2">
    <citation type="submission" date="2025-09" db="UniProtKB">
        <authorList>
            <consortium name="Ensembl"/>
        </authorList>
    </citation>
    <scope>IDENTIFICATION</scope>
</reference>
<feature type="compositionally biased region" description="Basic residues" evidence="15">
    <location>
        <begin position="130"/>
        <end position="140"/>
    </location>
</feature>
<dbReference type="AlphaFoldDB" id="A0A8C5SFB1"/>
<dbReference type="PANTHER" id="PTHR13451:SF0">
    <property type="entry name" value="CROSSOVER JUNCTION ENDONUCLEASE MUS81"/>
    <property type="match status" value="1"/>
</dbReference>
<organism evidence="17 18">
    <name type="scientific">Laticauda laticaudata</name>
    <name type="common">Blue-ringed sea krait</name>
    <name type="synonym">Blue-lipped sea krait</name>
    <dbReference type="NCBI Taxonomy" id="8630"/>
    <lineage>
        <taxon>Eukaryota</taxon>
        <taxon>Metazoa</taxon>
        <taxon>Chordata</taxon>
        <taxon>Craniata</taxon>
        <taxon>Vertebrata</taxon>
        <taxon>Euteleostomi</taxon>
        <taxon>Lepidosauria</taxon>
        <taxon>Squamata</taxon>
        <taxon>Bifurcata</taxon>
        <taxon>Unidentata</taxon>
        <taxon>Episquamata</taxon>
        <taxon>Toxicofera</taxon>
        <taxon>Serpentes</taxon>
        <taxon>Colubroidea</taxon>
        <taxon>Elapidae</taxon>
        <taxon>Laticaudinae</taxon>
        <taxon>Laticauda</taxon>
    </lineage>
</organism>
<comment type="subunit">
    <text evidence="13">Part of the heterodimeric DNA structure-specific endonuclease complex MUS81-EME1. Part of the heterodimeric DNA structure-specific endonuclease complex MUS81-EME2.</text>
</comment>
<dbReference type="SUPFAM" id="SSF47802">
    <property type="entry name" value="DNA polymerase beta, N-terminal domain-like"/>
    <property type="match status" value="1"/>
</dbReference>
<dbReference type="InterPro" id="IPR036388">
    <property type="entry name" value="WH-like_DNA-bd_sf"/>
</dbReference>
<evidence type="ECO:0000256" key="2">
    <source>
        <dbReference type="ARBA" id="ARBA00004604"/>
    </source>
</evidence>
<feature type="domain" description="ERCC4" evidence="16">
    <location>
        <begin position="308"/>
        <end position="417"/>
    </location>
</feature>
<dbReference type="GeneTree" id="ENSGT00390000005498"/>